<dbReference type="GO" id="GO:0006508">
    <property type="term" value="P:proteolysis"/>
    <property type="evidence" value="ECO:0007669"/>
    <property type="project" value="UniProtKB-KW"/>
</dbReference>
<comment type="caution">
    <text evidence="6">The sequence shown here is derived from an EMBL/GenBank/DDBJ whole genome shotgun (WGS) entry which is preliminary data.</text>
</comment>
<keyword evidence="3" id="KW-0378">Hydrolase</keyword>
<dbReference type="EMBL" id="BQKI01000081">
    <property type="protein sequence ID" value="GJN29475.1"/>
    <property type="molecule type" value="Genomic_DNA"/>
</dbReference>
<evidence type="ECO:0000313" key="6">
    <source>
        <dbReference type="EMBL" id="GJN29475.1"/>
    </source>
</evidence>
<dbReference type="SMART" id="SM01179">
    <property type="entry name" value="DUF862"/>
    <property type="match status" value="1"/>
</dbReference>
<keyword evidence="7" id="KW-1185">Reference proteome</keyword>
<evidence type="ECO:0000259" key="5">
    <source>
        <dbReference type="PROSITE" id="PS51858"/>
    </source>
</evidence>
<evidence type="ECO:0000256" key="3">
    <source>
        <dbReference type="ARBA" id="ARBA00022801"/>
    </source>
</evidence>
<feature type="compositionally biased region" description="Basic residues" evidence="4">
    <location>
        <begin position="18"/>
        <end position="60"/>
    </location>
</feature>
<feature type="region of interest" description="Disordered" evidence="4">
    <location>
        <begin position="1"/>
        <end position="87"/>
    </location>
</feature>
<feature type="compositionally biased region" description="Low complexity" evidence="4">
    <location>
        <begin position="283"/>
        <end position="297"/>
    </location>
</feature>
<dbReference type="GO" id="GO:0016579">
    <property type="term" value="P:protein deubiquitination"/>
    <property type="evidence" value="ECO:0007669"/>
    <property type="project" value="TreeGrafter"/>
</dbReference>
<organism evidence="6 7">
    <name type="scientific">Eleusine coracana subsp. coracana</name>
    <dbReference type="NCBI Taxonomy" id="191504"/>
    <lineage>
        <taxon>Eukaryota</taxon>
        <taxon>Viridiplantae</taxon>
        <taxon>Streptophyta</taxon>
        <taxon>Embryophyta</taxon>
        <taxon>Tracheophyta</taxon>
        <taxon>Spermatophyta</taxon>
        <taxon>Magnoliopsida</taxon>
        <taxon>Liliopsida</taxon>
        <taxon>Poales</taxon>
        <taxon>Poaceae</taxon>
        <taxon>PACMAD clade</taxon>
        <taxon>Chloridoideae</taxon>
        <taxon>Cynodonteae</taxon>
        <taxon>Eleusininae</taxon>
        <taxon>Eleusine</taxon>
    </lineage>
</organism>
<protein>
    <recommendedName>
        <fullName evidence="5">PPPDE domain-containing protein</fullName>
    </recommendedName>
</protein>
<sequence length="297" mass="31890">MGISAGSTPTARPPRQQPSRRGRGRRGVHPRLPQRLRRHPRQRLRAVARPRRLPLRRPRHVSLSLSNRPRSPPPPPPPPPDPNYSHDVPAFAAAAVHGVEYAYGAHDGPSSGIFEVVPRRCPGYTFRESVLVGTTDLTRAEVRALMADLAADFPGDAYNLVSRNCNHFCDAACRRLVRAARIPQWVNRLAKIGVVFTCVIPGNGRAVRRECPRGGTGSGKAGGGGIRSRSARHGEAASKPATRPRTFFRSLSVGGRKNPTTARQLPSTTSPPPPPPPPPRPAPVSSASTLSAAGSTT</sequence>
<feature type="compositionally biased region" description="Pro residues" evidence="4">
    <location>
        <begin position="70"/>
        <end position="82"/>
    </location>
</feature>
<dbReference type="PANTHER" id="PTHR12378">
    <property type="entry name" value="DESUMOYLATING ISOPEPTIDASE"/>
    <property type="match status" value="1"/>
</dbReference>
<feature type="compositionally biased region" description="Polar residues" evidence="4">
    <location>
        <begin position="1"/>
        <end position="10"/>
    </location>
</feature>
<feature type="domain" description="PPPDE" evidence="5">
    <location>
        <begin position="59"/>
        <end position="204"/>
    </location>
</feature>
<name>A0AAV5F579_ELECO</name>
<gene>
    <name evidence="6" type="primary">gb17701</name>
    <name evidence="6" type="ORF">PR202_gb17701</name>
</gene>
<dbReference type="InterPro" id="IPR008580">
    <property type="entry name" value="PPPDE_dom"/>
</dbReference>
<dbReference type="InterPro" id="IPR042266">
    <property type="entry name" value="PPPDE_sf"/>
</dbReference>
<dbReference type="GO" id="GO:0101005">
    <property type="term" value="F:deubiquitinase activity"/>
    <property type="evidence" value="ECO:0007669"/>
    <property type="project" value="TreeGrafter"/>
</dbReference>
<dbReference type="Pfam" id="PF05903">
    <property type="entry name" value="Peptidase_C97"/>
    <property type="match status" value="1"/>
</dbReference>
<proteinExistence type="inferred from homology"/>
<accession>A0AAV5F579</accession>
<reference evidence="6" key="1">
    <citation type="journal article" date="2018" name="DNA Res.">
        <title>Multiple hybrid de novo genome assembly of finger millet, an orphan allotetraploid crop.</title>
        <authorList>
            <person name="Hatakeyama M."/>
            <person name="Aluri S."/>
            <person name="Balachadran M.T."/>
            <person name="Sivarajan S.R."/>
            <person name="Patrignani A."/>
            <person name="Gruter S."/>
            <person name="Poveda L."/>
            <person name="Shimizu-Inatsugi R."/>
            <person name="Baeten J."/>
            <person name="Francoijs K.J."/>
            <person name="Nataraja K.N."/>
            <person name="Reddy Y.A.N."/>
            <person name="Phadnis S."/>
            <person name="Ravikumar R.L."/>
            <person name="Schlapbach R."/>
            <person name="Sreeman S.M."/>
            <person name="Shimizu K.K."/>
        </authorList>
    </citation>
    <scope>NUCLEOTIDE SEQUENCE</scope>
</reference>
<reference evidence="6" key="2">
    <citation type="submission" date="2021-12" db="EMBL/GenBank/DDBJ databases">
        <title>Resequencing data analysis of finger millet.</title>
        <authorList>
            <person name="Hatakeyama M."/>
            <person name="Aluri S."/>
            <person name="Balachadran M.T."/>
            <person name="Sivarajan S.R."/>
            <person name="Poveda L."/>
            <person name="Shimizu-Inatsugi R."/>
            <person name="Schlapbach R."/>
            <person name="Sreeman S.M."/>
            <person name="Shimizu K.K."/>
        </authorList>
    </citation>
    <scope>NUCLEOTIDE SEQUENCE</scope>
</reference>
<feature type="compositionally biased region" description="Gly residues" evidence="4">
    <location>
        <begin position="214"/>
        <end position="226"/>
    </location>
</feature>
<dbReference type="PANTHER" id="PTHR12378:SF17">
    <property type="entry name" value="OS06G0182100 PROTEIN"/>
    <property type="match status" value="1"/>
</dbReference>
<comment type="similarity">
    <text evidence="1">Belongs to the DeSI family.</text>
</comment>
<dbReference type="PROSITE" id="PS51858">
    <property type="entry name" value="PPPDE"/>
    <property type="match status" value="1"/>
</dbReference>
<keyword evidence="2" id="KW-0645">Protease</keyword>
<feature type="compositionally biased region" description="Pro residues" evidence="4">
    <location>
        <begin position="269"/>
        <end position="282"/>
    </location>
</feature>
<evidence type="ECO:0000256" key="2">
    <source>
        <dbReference type="ARBA" id="ARBA00022670"/>
    </source>
</evidence>
<evidence type="ECO:0000256" key="4">
    <source>
        <dbReference type="SAM" id="MobiDB-lite"/>
    </source>
</evidence>
<evidence type="ECO:0000313" key="7">
    <source>
        <dbReference type="Proteomes" id="UP001054889"/>
    </source>
</evidence>
<dbReference type="Proteomes" id="UP001054889">
    <property type="component" value="Unassembled WGS sequence"/>
</dbReference>
<dbReference type="AlphaFoldDB" id="A0AAV5F579"/>
<feature type="region of interest" description="Disordered" evidence="4">
    <location>
        <begin position="207"/>
        <end position="297"/>
    </location>
</feature>
<evidence type="ECO:0000256" key="1">
    <source>
        <dbReference type="ARBA" id="ARBA00008140"/>
    </source>
</evidence>
<dbReference type="Gene3D" id="3.90.1720.30">
    <property type="entry name" value="PPPDE domains"/>
    <property type="match status" value="1"/>
</dbReference>